<evidence type="ECO:0000256" key="8">
    <source>
        <dbReference type="ARBA" id="ARBA00022692"/>
    </source>
</evidence>
<keyword evidence="12 13" id="KW-0472">Membrane</keyword>
<evidence type="ECO:0000313" key="14">
    <source>
        <dbReference type="EMBL" id="CAK7940300.1"/>
    </source>
</evidence>
<evidence type="ECO:0000256" key="13">
    <source>
        <dbReference type="SAM" id="Phobius"/>
    </source>
</evidence>
<dbReference type="GO" id="GO:0051119">
    <property type="term" value="F:sugar transmembrane transporter activity"/>
    <property type="evidence" value="ECO:0007669"/>
    <property type="project" value="InterPro"/>
</dbReference>
<feature type="transmembrane region" description="Helical" evidence="13">
    <location>
        <begin position="110"/>
        <end position="126"/>
    </location>
</feature>
<feature type="transmembrane region" description="Helical" evidence="13">
    <location>
        <begin position="20"/>
        <end position="40"/>
    </location>
</feature>
<comment type="subcellular location">
    <subcellularLocation>
        <location evidence="1">Cell membrane</location>
        <topology evidence="1">Multi-pass membrane protein</topology>
    </subcellularLocation>
    <subcellularLocation>
        <location evidence="2">Golgi apparatus membrane</location>
        <topology evidence="2">Multi-pass membrane protein</topology>
    </subcellularLocation>
</comment>
<keyword evidence="8 13" id="KW-0812">Transmembrane</keyword>
<evidence type="ECO:0000256" key="1">
    <source>
        <dbReference type="ARBA" id="ARBA00004651"/>
    </source>
</evidence>
<proteinExistence type="inferred from homology"/>
<keyword evidence="7" id="KW-0762">Sugar transport</keyword>
<evidence type="ECO:0000256" key="3">
    <source>
        <dbReference type="ARBA" id="ARBA00007809"/>
    </source>
</evidence>
<sequence>MSMESVANAAYMTYFLAAKAVPVVATCASVLFALAPWPTVAAIRRARSTLQFPFAPFFFYFVQSIIYTLYGWTTANLVVGGTSLLGVLLGAYYVLIYYKYTPNRTQPTRLLSSAMLVILLMVYQVFTRSPEETQLITGIPANILSVFTAASPLLQLKSILRRKDASCLPLGMSAMNVVGGSLWFIYGIMLGDPLVMCPNLFSLTMGIIQVSLICLYPGGKINSAEEIKAEAIKPGKKVSPRNKTKVHRDVKNERQLQYLRVIICGTEILYRDQVVCSYRFFYEHSTISYLWSLTKSRYHEHELAEYLATVEVV</sequence>
<dbReference type="FunFam" id="1.20.1280.290:FF:000004">
    <property type="entry name" value="Sugar transporter SWEET"/>
    <property type="match status" value="1"/>
</dbReference>
<feature type="transmembrane region" description="Helical" evidence="13">
    <location>
        <begin position="52"/>
        <end position="72"/>
    </location>
</feature>
<dbReference type="Proteomes" id="UP001162060">
    <property type="component" value="Unassembled WGS sequence"/>
</dbReference>
<keyword evidence="6" id="KW-1003">Cell membrane</keyword>
<dbReference type="AlphaFoldDB" id="A0AAV1V0I0"/>
<evidence type="ECO:0000256" key="7">
    <source>
        <dbReference type="ARBA" id="ARBA00022597"/>
    </source>
</evidence>
<evidence type="ECO:0000313" key="15">
    <source>
        <dbReference type="Proteomes" id="UP001162060"/>
    </source>
</evidence>
<evidence type="ECO:0000256" key="6">
    <source>
        <dbReference type="ARBA" id="ARBA00022475"/>
    </source>
</evidence>
<dbReference type="InterPro" id="IPR004316">
    <property type="entry name" value="SWEET_rpt"/>
</dbReference>
<dbReference type="FunFam" id="1.20.1280.290:FF:000007">
    <property type="entry name" value="Bidirectional sugar transporter SWEET7"/>
    <property type="match status" value="1"/>
</dbReference>
<gene>
    <name evidence="14" type="ORF">PM001_LOCUS25450</name>
</gene>
<feature type="transmembrane region" description="Helical" evidence="13">
    <location>
        <begin position="138"/>
        <end position="156"/>
    </location>
</feature>
<dbReference type="PANTHER" id="PTHR10791">
    <property type="entry name" value="RAG1-ACTIVATING PROTEIN 1"/>
    <property type="match status" value="1"/>
</dbReference>
<comment type="similarity">
    <text evidence="3">Belongs to the SWEET sugar transporter family.</text>
</comment>
<evidence type="ECO:0000256" key="5">
    <source>
        <dbReference type="ARBA" id="ARBA00022448"/>
    </source>
</evidence>
<keyword evidence="9" id="KW-0677">Repeat</keyword>
<keyword evidence="5" id="KW-0813">Transport</keyword>
<evidence type="ECO:0000256" key="9">
    <source>
        <dbReference type="ARBA" id="ARBA00022737"/>
    </source>
</evidence>
<keyword evidence="10 13" id="KW-1133">Transmembrane helix</keyword>
<keyword evidence="11" id="KW-0333">Golgi apparatus</keyword>
<dbReference type="Pfam" id="PF03083">
    <property type="entry name" value="MtN3_slv"/>
    <property type="match status" value="2"/>
</dbReference>
<dbReference type="EMBL" id="CAKLBY020000256">
    <property type="protein sequence ID" value="CAK7940300.1"/>
    <property type="molecule type" value="Genomic_DNA"/>
</dbReference>
<feature type="transmembrane region" description="Helical" evidence="13">
    <location>
        <begin position="200"/>
        <end position="218"/>
    </location>
</feature>
<dbReference type="InterPro" id="IPR047664">
    <property type="entry name" value="SWEET"/>
</dbReference>
<name>A0AAV1V0I0_9STRA</name>
<reference evidence="14" key="1">
    <citation type="submission" date="2024-01" db="EMBL/GenBank/DDBJ databases">
        <authorList>
            <person name="Webb A."/>
        </authorList>
    </citation>
    <scope>NUCLEOTIDE SEQUENCE</scope>
    <source>
        <strain evidence="14">Pm1</strain>
    </source>
</reference>
<evidence type="ECO:0000256" key="2">
    <source>
        <dbReference type="ARBA" id="ARBA00004653"/>
    </source>
</evidence>
<evidence type="ECO:0000256" key="10">
    <source>
        <dbReference type="ARBA" id="ARBA00022989"/>
    </source>
</evidence>
<organism evidence="14 15">
    <name type="scientific">Peronospora matthiolae</name>
    <dbReference type="NCBI Taxonomy" id="2874970"/>
    <lineage>
        <taxon>Eukaryota</taxon>
        <taxon>Sar</taxon>
        <taxon>Stramenopiles</taxon>
        <taxon>Oomycota</taxon>
        <taxon>Peronosporomycetes</taxon>
        <taxon>Peronosporales</taxon>
        <taxon>Peronosporaceae</taxon>
        <taxon>Peronospora</taxon>
    </lineage>
</organism>
<protein>
    <recommendedName>
        <fullName evidence="4">Sugar transporter SWEET1</fullName>
    </recommendedName>
</protein>
<comment type="caution">
    <text evidence="14">The sequence shown here is derived from an EMBL/GenBank/DDBJ whole genome shotgun (WGS) entry which is preliminary data.</text>
</comment>
<accession>A0AAV1V0I0</accession>
<evidence type="ECO:0000256" key="4">
    <source>
        <dbReference type="ARBA" id="ARBA00021741"/>
    </source>
</evidence>
<dbReference type="GO" id="GO:0005886">
    <property type="term" value="C:plasma membrane"/>
    <property type="evidence" value="ECO:0007669"/>
    <property type="project" value="UniProtKB-SubCell"/>
</dbReference>
<feature type="transmembrane region" description="Helical" evidence="13">
    <location>
        <begin position="78"/>
        <end position="98"/>
    </location>
</feature>
<evidence type="ECO:0000256" key="12">
    <source>
        <dbReference type="ARBA" id="ARBA00023136"/>
    </source>
</evidence>
<dbReference type="Gene3D" id="1.20.1280.290">
    <property type="match status" value="2"/>
</dbReference>
<dbReference type="GO" id="GO:0000139">
    <property type="term" value="C:Golgi membrane"/>
    <property type="evidence" value="ECO:0007669"/>
    <property type="project" value="UniProtKB-SubCell"/>
</dbReference>
<dbReference type="PANTHER" id="PTHR10791:SF30">
    <property type="entry name" value="SUGAR TRANSPORTER SWEET1"/>
    <property type="match status" value="1"/>
</dbReference>
<feature type="transmembrane region" description="Helical" evidence="13">
    <location>
        <begin position="168"/>
        <end position="188"/>
    </location>
</feature>
<evidence type="ECO:0000256" key="11">
    <source>
        <dbReference type="ARBA" id="ARBA00023034"/>
    </source>
</evidence>